<dbReference type="InterPro" id="IPR019787">
    <property type="entry name" value="Znf_PHD-finger"/>
</dbReference>
<feature type="domain" description="PHD-type" evidence="6">
    <location>
        <begin position="146"/>
        <end position="214"/>
    </location>
</feature>
<dbReference type="Gene3D" id="3.30.40.10">
    <property type="entry name" value="Zinc/RING finger domain, C3HC4 (zinc finger)"/>
    <property type="match status" value="1"/>
</dbReference>
<evidence type="ECO:0000256" key="2">
    <source>
        <dbReference type="ARBA" id="ARBA00022737"/>
    </source>
</evidence>
<evidence type="ECO:0000256" key="1">
    <source>
        <dbReference type="ARBA" id="ARBA00022723"/>
    </source>
</evidence>
<evidence type="ECO:0000256" key="4">
    <source>
        <dbReference type="ARBA" id="ARBA00022833"/>
    </source>
</evidence>
<organism evidence="7 8">
    <name type="scientific">Hibiscus syriacus</name>
    <name type="common">Rose of Sharon</name>
    <dbReference type="NCBI Taxonomy" id="106335"/>
    <lineage>
        <taxon>Eukaryota</taxon>
        <taxon>Viridiplantae</taxon>
        <taxon>Streptophyta</taxon>
        <taxon>Embryophyta</taxon>
        <taxon>Tracheophyta</taxon>
        <taxon>Spermatophyta</taxon>
        <taxon>Magnoliopsida</taxon>
        <taxon>eudicotyledons</taxon>
        <taxon>Gunneridae</taxon>
        <taxon>Pentapetalae</taxon>
        <taxon>rosids</taxon>
        <taxon>malvids</taxon>
        <taxon>Malvales</taxon>
        <taxon>Malvaceae</taxon>
        <taxon>Malvoideae</taxon>
        <taxon>Hibiscus</taxon>
    </lineage>
</organism>
<dbReference type="PANTHER" id="PTHR32410:SF163">
    <property type="entry name" value="DC1 DOMAIN-CONTAINING PROTEIN"/>
    <property type="match status" value="1"/>
</dbReference>
<dbReference type="PANTHER" id="PTHR32410">
    <property type="entry name" value="CYSTEINE/HISTIDINE-RICH C1 DOMAIN FAMILY PROTEIN"/>
    <property type="match status" value="1"/>
</dbReference>
<keyword evidence="1" id="KW-0479">Metal-binding</keyword>
<keyword evidence="3 5" id="KW-0863">Zinc-finger</keyword>
<evidence type="ECO:0000313" key="8">
    <source>
        <dbReference type="Proteomes" id="UP000436088"/>
    </source>
</evidence>
<dbReference type="SUPFAM" id="SSF57889">
    <property type="entry name" value="Cysteine-rich domain"/>
    <property type="match status" value="2"/>
</dbReference>
<proteinExistence type="predicted"/>
<accession>A0A6A2W9I8</accession>
<dbReference type="EMBL" id="VEPZ02001787">
    <property type="protein sequence ID" value="KAE8654402.1"/>
    <property type="molecule type" value="Genomic_DNA"/>
</dbReference>
<dbReference type="Pfam" id="PF03107">
    <property type="entry name" value="C1_2"/>
    <property type="match status" value="2"/>
</dbReference>
<gene>
    <name evidence="7" type="ORF">F3Y22_tig00117048pilonHSYRG00194</name>
</gene>
<evidence type="ECO:0000313" key="7">
    <source>
        <dbReference type="EMBL" id="KAE8654402.1"/>
    </source>
</evidence>
<evidence type="ECO:0000259" key="6">
    <source>
        <dbReference type="PROSITE" id="PS50016"/>
    </source>
</evidence>
<evidence type="ECO:0000256" key="5">
    <source>
        <dbReference type="PROSITE-ProRule" id="PRU00146"/>
    </source>
</evidence>
<sequence>MVATEIKHEYHDHNLRLTFSGEIKDDSQCDGCMRPISIPFYSCDQCMFSLHKACAELPREKRHPFHKHVLTLTNTAFFPEDGYSICYGCFNFYHGFSYRCYNEDCKFYSSWDIRYIRCVALRLTTWYKYDRDPLTLTYSDDSSPSQHYCDLCENERNPDDWFYSCADCDNSLHSICALGEPEFFKIGSKVKYANHSHPLSAVKNIWNCPPCKDPQFMKLGSKFESDRHPHPLTVVKIIWNCRHARYAVIFAMEWPCNVKNLNAALPSTMCAIGNTHIPLKSIEHRCCTSKVSTLHCVILA</sequence>
<reference evidence="7" key="1">
    <citation type="submission" date="2019-09" db="EMBL/GenBank/DDBJ databases">
        <title>Draft genome information of white flower Hibiscus syriacus.</title>
        <authorList>
            <person name="Kim Y.-M."/>
        </authorList>
    </citation>
    <scope>NUCLEOTIDE SEQUENCE [LARGE SCALE GENOMIC DNA]</scope>
    <source>
        <strain evidence="7">YM2019G1</strain>
    </source>
</reference>
<dbReference type="InterPro" id="IPR013083">
    <property type="entry name" value="Znf_RING/FYVE/PHD"/>
</dbReference>
<keyword evidence="8" id="KW-1185">Reference proteome</keyword>
<name>A0A6A2W9I8_HIBSY</name>
<keyword evidence="2" id="KW-0677">Repeat</keyword>
<dbReference type="InterPro" id="IPR004146">
    <property type="entry name" value="DC1"/>
</dbReference>
<dbReference type="InterPro" id="IPR046349">
    <property type="entry name" value="C1-like_sf"/>
</dbReference>
<dbReference type="Proteomes" id="UP000436088">
    <property type="component" value="Unassembled WGS sequence"/>
</dbReference>
<comment type="caution">
    <text evidence="7">The sequence shown here is derived from an EMBL/GenBank/DDBJ whole genome shotgun (WGS) entry which is preliminary data.</text>
</comment>
<protein>
    <recommendedName>
        <fullName evidence="6">PHD-type domain-containing protein</fullName>
    </recommendedName>
</protein>
<evidence type="ECO:0000256" key="3">
    <source>
        <dbReference type="ARBA" id="ARBA00022771"/>
    </source>
</evidence>
<keyword evidence="4" id="KW-0862">Zinc</keyword>
<dbReference type="GO" id="GO:0008270">
    <property type="term" value="F:zinc ion binding"/>
    <property type="evidence" value="ECO:0007669"/>
    <property type="project" value="UniProtKB-KW"/>
</dbReference>
<dbReference type="InterPro" id="IPR053192">
    <property type="entry name" value="Vacuole_Formation_Reg"/>
</dbReference>
<dbReference type="PROSITE" id="PS50016">
    <property type="entry name" value="ZF_PHD_2"/>
    <property type="match status" value="1"/>
</dbReference>
<dbReference type="AlphaFoldDB" id="A0A6A2W9I8"/>